<evidence type="ECO:0000313" key="3">
    <source>
        <dbReference type="Proteomes" id="UP000316304"/>
    </source>
</evidence>
<feature type="region of interest" description="Disordered" evidence="1">
    <location>
        <begin position="86"/>
        <end position="107"/>
    </location>
</feature>
<protein>
    <submittedName>
        <fullName evidence="2">Uncharacterized protein</fullName>
    </submittedName>
</protein>
<sequence length="107" mass="11716">MYSNPLLIPYSIRDFAVTPSWKHPGTPESHEKGLFSNGIAACHHWKRASQGGATAFTLAHRGAFDAKSATEGCKLPRAAICRGLQKKRGAPRSEISPLRGDHPVRKR</sequence>
<dbReference type="EMBL" id="SJPT01000009">
    <property type="protein sequence ID" value="TWU20098.1"/>
    <property type="molecule type" value="Genomic_DNA"/>
</dbReference>
<keyword evidence="3" id="KW-1185">Reference proteome</keyword>
<accession>A0A5C6C7G0</accession>
<proteinExistence type="predicted"/>
<dbReference type="AlphaFoldDB" id="A0A5C6C7G0"/>
<dbReference type="Proteomes" id="UP000316304">
    <property type="component" value="Unassembled WGS sequence"/>
</dbReference>
<comment type="caution">
    <text evidence="2">The sequence shown here is derived from an EMBL/GenBank/DDBJ whole genome shotgun (WGS) entry which is preliminary data.</text>
</comment>
<reference evidence="2 3" key="1">
    <citation type="submission" date="2019-02" db="EMBL/GenBank/DDBJ databases">
        <title>Deep-cultivation of Planctomycetes and their phenomic and genomic characterization uncovers novel biology.</title>
        <authorList>
            <person name="Wiegand S."/>
            <person name="Jogler M."/>
            <person name="Boedeker C."/>
            <person name="Pinto D."/>
            <person name="Vollmers J."/>
            <person name="Rivas-Marin E."/>
            <person name="Kohn T."/>
            <person name="Peeters S.H."/>
            <person name="Heuer A."/>
            <person name="Rast P."/>
            <person name="Oberbeckmann S."/>
            <person name="Bunk B."/>
            <person name="Jeske O."/>
            <person name="Meyerdierks A."/>
            <person name="Storesund J.E."/>
            <person name="Kallscheuer N."/>
            <person name="Luecker S."/>
            <person name="Lage O.M."/>
            <person name="Pohl T."/>
            <person name="Merkel B.J."/>
            <person name="Hornburger P."/>
            <person name="Mueller R.-W."/>
            <person name="Bruemmer F."/>
            <person name="Labrenz M."/>
            <person name="Spormann A.M."/>
            <person name="Op Den Camp H."/>
            <person name="Overmann J."/>
            <person name="Amann R."/>
            <person name="Jetten M.S.M."/>
            <person name="Mascher T."/>
            <person name="Medema M.H."/>
            <person name="Devos D.P."/>
            <person name="Kaster A.-K."/>
            <person name="Ovreas L."/>
            <person name="Rohde M."/>
            <person name="Galperin M.Y."/>
            <person name="Jogler C."/>
        </authorList>
    </citation>
    <scope>NUCLEOTIDE SEQUENCE [LARGE SCALE GENOMIC DNA]</scope>
    <source>
        <strain evidence="2 3">Pla52o</strain>
    </source>
</reference>
<gene>
    <name evidence="2" type="ORF">Pla52o_46120</name>
</gene>
<organism evidence="2 3">
    <name type="scientific">Novipirellula galeiformis</name>
    <dbReference type="NCBI Taxonomy" id="2528004"/>
    <lineage>
        <taxon>Bacteria</taxon>
        <taxon>Pseudomonadati</taxon>
        <taxon>Planctomycetota</taxon>
        <taxon>Planctomycetia</taxon>
        <taxon>Pirellulales</taxon>
        <taxon>Pirellulaceae</taxon>
        <taxon>Novipirellula</taxon>
    </lineage>
</organism>
<name>A0A5C6C7G0_9BACT</name>
<evidence type="ECO:0000256" key="1">
    <source>
        <dbReference type="SAM" id="MobiDB-lite"/>
    </source>
</evidence>
<evidence type="ECO:0000313" key="2">
    <source>
        <dbReference type="EMBL" id="TWU20098.1"/>
    </source>
</evidence>